<organism evidence="10 11">
    <name type="scientific">Paenibacillus sambharensis</name>
    <dbReference type="NCBI Taxonomy" id="1803190"/>
    <lineage>
        <taxon>Bacteria</taxon>
        <taxon>Bacillati</taxon>
        <taxon>Bacillota</taxon>
        <taxon>Bacilli</taxon>
        <taxon>Bacillales</taxon>
        <taxon>Paenibacillaceae</taxon>
        <taxon>Paenibacillus</taxon>
    </lineage>
</organism>
<evidence type="ECO:0000256" key="7">
    <source>
        <dbReference type="ARBA" id="ARBA00022840"/>
    </source>
</evidence>
<evidence type="ECO:0000259" key="9">
    <source>
        <dbReference type="PROSITE" id="PS50109"/>
    </source>
</evidence>
<dbReference type="SMART" id="SM00388">
    <property type="entry name" value="HisKA"/>
    <property type="match status" value="1"/>
</dbReference>
<dbReference type="PANTHER" id="PTHR43711:SF31">
    <property type="entry name" value="HISTIDINE KINASE"/>
    <property type="match status" value="1"/>
</dbReference>
<reference evidence="10 11" key="1">
    <citation type="submission" date="2018-06" db="EMBL/GenBank/DDBJ databases">
        <title>Paenibacillus imtechensis sp. nov.</title>
        <authorList>
            <person name="Pinnaka A.K."/>
            <person name="Singh H."/>
            <person name="Kaur M."/>
        </authorList>
    </citation>
    <scope>NUCLEOTIDE SEQUENCE [LARGE SCALE GENOMIC DNA]</scope>
    <source>
        <strain evidence="10 11">SMB1</strain>
    </source>
</reference>
<dbReference type="InterPro" id="IPR003594">
    <property type="entry name" value="HATPase_dom"/>
</dbReference>
<evidence type="ECO:0000313" key="11">
    <source>
        <dbReference type="Proteomes" id="UP000249522"/>
    </source>
</evidence>
<keyword evidence="5" id="KW-0547">Nucleotide-binding</keyword>
<dbReference type="EMBL" id="QKRB01000010">
    <property type="protein sequence ID" value="PZD97634.1"/>
    <property type="molecule type" value="Genomic_DNA"/>
</dbReference>
<dbReference type="SMART" id="SM00387">
    <property type="entry name" value="HATPase_c"/>
    <property type="match status" value="1"/>
</dbReference>
<protein>
    <recommendedName>
        <fullName evidence="2">histidine kinase</fullName>
        <ecNumber evidence="2">2.7.13.3</ecNumber>
    </recommendedName>
</protein>
<evidence type="ECO:0000256" key="1">
    <source>
        <dbReference type="ARBA" id="ARBA00000085"/>
    </source>
</evidence>
<evidence type="ECO:0000256" key="4">
    <source>
        <dbReference type="ARBA" id="ARBA00022679"/>
    </source>
</evidence>
<dbReference type="InterPro" id="IPR003661">
    <property type="entry name" value="HisK_dim/P_dom"/>
</dbReference>
<dbReference type="Proteomes" id="UP000249522">
    <property type="component" value="Unassembled WGS sequence"/>
</dbReference>
<dbReference type="CDD" id="cd00082">
    <property type="entry name" value="HisKA"/>
    <property type="match status" value="1"/>
</dbReference>
<keyword evidence="11" id="KW-1185">Reference proteome</keyword>
<dbReference type="SUPFAM" id="SSF55874">
    <property type="entry name" value="ATPase domain of HSP90 chaperone/DNA topoisomerase II/histidine kinase"/>
    <property type="match status" value="1"/>
</dbReference>
<keyword evidence="3" id="KW-0597">Phosphoprotein</keyword>
<comment type="catalytic activity">
    <reaction evidence="1">
        <text>ATP + protein L-histidine = ADP + protein N-phospho-L-histidine.</text>
        <dbReference type="EC" id="2.7.13.3"/>
    </reaction>
</comment>
<dbReference type="Pfam" id="PF00512">
    <property type="entry name" value="HisKA"/>
    <property type="match status" value="1"/>
</dbReference>
<keyword evidence="7" id="KW-0067">ATP-binding</keyword>
<dbReference type="AlphaFoldDB" id="A0A2W1LSZ5"/>
<sequence>MWFRTFASECRNTIVQNWLAQLSDAYPGMTSPGRMRTHGLIMFGLICDIYKPLSHCERYSMLPGLCEYHADRGTPVECLLRSCLIWRRSFGAALEKWALGSGERNISKEEMWTALTIFHERIDELQSTMGRLYWNCVQEQLRRKDKAINRLYSDRMDMLGKMAASMAHELRNPLFAIEGFLKLIRSSLPPDELGKVERYIEVMESEFKGLYSQITGILSFSRNNALEEPFQSCRAEELLAGVCKLVSDRLKYGEVQLLVEGSLGFSLIVQRLALQQLVANLVYNSIEAFPAGSSGTDKIIRLSGGEDARHYYISVADNGPGIPAGLIASMFEPFVSGKPNGTGLGLSICKQIAEKNRCRLTYSASEGQTIFTLTFEKSEQAELENEADRSIG</sequence>
<proteinExistence type="predicted"/>
<dbReference type="GO" id="GO:0000155">
    <property type="term" value="F:phosphorelay sensor kinase activity"/>
    <property type="evidence" value="ECO:0007669"/>
    <property type="project" value="InterPro"/>
</dbReference>
<keyword evidence="4" id="KW-0808">Transferase</keyword>
<dbReference type="Gene3D" id="3.30.565.10">
    <property type="entry name" value="Histidine kinase-like ATPase, C-terminal domain"/>
    <property type="match status" value="1"/>
</dbReference>
<dbReference type="InterPro" id="IPR050736">
    <property type="entry name" value="Sensor_HK_Regulatory"/>
</dbReference>
<dbReference type="EC" id="2.7.13.3" evidence="2"/>
<accession>A0A2W1LSZ5</accession>
<keyword evidence="8" id="KW-0902">Two-component regulatory system</keyword>
<dbReference type="PROSITE" id="PS50109">
    <property type="entry name" value="HIS_KIN"/>
    <property type="match status" value="1"/>
</dbReference>
<comment type="caution">
    <text evidence="10">The sequence shown here is derived from an EMBL/GenBank/DDBJ whole genome shotgun (WGS) entry which is preliminary data.</text>
</comment>
<dbReference type="InterPro" id="IPR005467">
    <property type="entry name" value="His_kinase_dom"/>
</dbReference>
<dbReference type="InterPro" id="IPR036890">
    <property type="entry name" value="HATPase_C_sf"/>
</dbReference>
<evidence type="ECO:0000256" key="2">
    <source>
        <dbReference type="ARBA" id="ARBA00012438"/>
    </source>
</evidence>
<dbReference type="CDD" id="cd00075">
    <property type="entry name" value="HATPase"/>
    <property type="match status" value="1"/>
</dbReference>
<evidence type="ECO:0000313" key="10">
    <source>
        <dbReference type="EMBL" id="PZD97634.1"/>
    </source>
</evidence>
<dbReference type="InterPro" id="IPR004358">
    <property type="entry name" value="Sig_transdc_His_kin-like_C"/>
</dbReference>
<evidence type="ECO:0000256" key="3">
    <source>
        <dbReference type="ARBA" id="ARBA00022553"/>
    </source>
</evidence>
<evidence type="ECO:0000256" key="8">
    <source>
        <dbReference type="ARBA" id="ARBA00023012"/>
    </source>
</evidence>
<dbReference type="InterPro" id="IPR036097">
    <property type="entry name" value="HisK_dim/P_sf"/>
</dbReference>
<dbReference type="PRINTS" id="PR00344">
    <property type="entry name" value="BCTRLSENSOR"/>
</dbReference>
<name>A0A2W1LSZ5_9BACL</name>
<dbReference type="Gene3D" id="1.10.287.130">
    <property type="match status" value="1"/>
</dbReference>
<evidence type="ECO:0000256" key="6">
    <source>
        <dbReference type="ARBA" id="ARBA00022777"/>
    </source>
</evidence>
<feature type="domain" description="Histidine kinase" evidence="9">
    <location>
        <begin position="165"/>
        <end position="379"/>
    </location>
</feature>
<gene>
    <name evidence="10" type="ORF">DNH61_01825</name>
</gene>
<evidence type="ECO:0000256" key="5">
    <source>
        <dbReference type="ARBA" id="ARBA00022741"/>
    </source>
</evidence>
<dbReference type="PANTHER" id="PTHR43711">
    <property type="entry name" value="TWO-COMPONENT HISTIDINE KINASE"/>
    <property type="match status" value="1"/>
</dbReference>
<dbReference type="GO" id="GO:0005524">
    <property type="term" value="F:ATP binding"/>
    <property type="evidence" value="ECO:0007669"/>
    <property type="project" value="UniProtKB-KW"/>
</dbReference>
<dbReference type="SUPFAM" id="SSF47384">
    <property type="entry name" value="Homodimeric domain of signal transducing histidine kinase"/>
    <property type="match status" value="1"/>
</dbReference>
<dbReference type="Pfam" id="PF02518">
    <property type="entry name" value="HATPase_c"/>
    <property type="match status" value="1"/>
</dbReference>
<keyword evidence="6" id="KW-0418">Kinase</keyword>